<feature type="domain" description="DNA2/NAM7 helicase-like C-terminal" evidence="3">
    <location>
        <begin position="789"/>
        <end position="975"/>
    </location>
</feature>
<evidence type="ECO:0000313" key="6">
    <source>
        <dbReference type="Proteomes" id="UP000837857"/>
    </source>
</evidence>
<protein>
    <recommendedName>
        <fullName evidence="7">NFX1-type zinc finger-containing protein 1</fullName>
    </recommendedName>
</protein>
<reference evidence="5" key="1">
    <citation type="submission" date="2022-03" db="EMBL/GenBank/DDBJ databases">
        <authorList>
            <person name="Martin H S."/>
        </authorList>
    </citation>
    <scope>NUCLEOTIDE SEQUENCE</scope>
</reference>
<feature type="domain" description="DNA2/NAM7 helicase helicase" evidence="2">
    <location>
        <begin position="386"/>
        <end position="777"/>
    </location>
</feature>
<dbReference type="CDD" id="cd18808">
    <property type="entry name" value="SF1_C_Upf1"/>
    <property type="match status" value="1"/>
</dbReference>
<evidence type="ECO:0008006" key="7">
    <source>
        <dbReference type="Google" id="ProtNLM"/>
    </source>
</evidence>
<sequence length="1038" mass="118882">MTDANKTSLRIDWFDGTLIEDIRQNVSSSSQFEDEDSPEMQAQPQNPQEVEKKPIGFKRLMDISQLKPPILNVELSHRPEVAEISALGVREEHTETIRDSFFFELEHLKKDIMVIINQNPKECLPTDCEKSNKDPNNFKNLPIFPTKQDILGVNQVKIQPNIINGTYPSVEHYLDLQFKLLREDCFAPLREGICKYMENPSKRRHENIRVYPKVRIIRTFVSNNKVGHLVDIAWQERLANGTIDKKQYAFNKKLMFGSLLLFTCDQFETILCASVLDSNLNLLNDGYIVVSFQNPVSNTIFTQPYLMVESEVFFEPYHRVLAVLQKMKSENLPMKKYIVDVQAEPQTPSYLTPETRYSIKDPLNGEEIDFPVLDSELWPPNETIGLDESQMDAFKFALTRQFAVIQGPPGTGKTFLGIKIASTLLGNLSLEGTPMVVICYTNHALDQFLEGILRITDKVIRLGSQSKSVALQNHTLNNMRGRTKSRYSHIYSSKRAELERLYKEMTDVQTKIEKCERELVCYKTLKPYLKIDRKSYELKATSEDEIVSWLFGHLDGEAESVNQEEELEDWEKQCEELSVSDDVETCFSEQWALKEIQSMTNSIKYVKDLTQDEMESQKMVDRFQGQIEKLRNRLNYFKKHMVMSQTCVHPDPDIPQVDDLYDLSPERRWRVYHSAATALKDKLVTTMNDLMERHNACGEELREVGAALDGEVVRAARVLGATTSAAARSHSLLAKLPSPIVIVEEAAEVLEAHIVASITNHCQHLILIGDHRQLRPTAAHFRLARDYNLDVSLFERMLRNGLHARTLTTQRRMRDGFARLLVPEIYERLLSHPSVLGYPRIRGVADELFFYDHDRPEDSEDLEDSWSHRNAYEAEWCLALANYLRKRNYSSEEITVLATYAGQAALMKGLSKKYDLLRGVKITVVDNYQGEENRIVILSLVRSNKDGKIGFLSAGNRICVAMSRAKEGFYIFGNMAALRSASPIWRCIGDKLRAQNAIGGRFSLRCDTHAETSHHIDRYEEFNVCLAPNGVCLKSCIT</sequence>
<dbReference type="Pfam" id="PF25396">
    <property type="entry name" value="ZNFX1"/>
    <property type="match status" value="1"/>
</dbReference>
<dbReference type="InterPro" id="IPR041677">
    <property type="entry name" value="DNA2/NAM7_AAA_11"/>
</dbReference>
<dbReference type="Gene3D" id="3.40.50.300">
    <property type="entry name" value="P-loop containing nucleotide triphosphate hydrolases"/>
    <property type="match status" value="3"/>
</dbReference>
<dbReference type="Proteomes" id="UP000837857">
    <property type="component" value="Chromosome 18"/>
</dbReference>
<dbReference type="PANTHER" id="PTHR10887">
    <property type="entry name" value="DNA2/NAM7 HELICASE FAMILY"/>
    <property type="match status" value="1"/>
</dbReference>
<evidence type="ECO:0000259" key="2">
    <source>
        <dbReference type="Pfam" id="PF13086"/>
    </source>
</evidence>
<dbReference type="Pfam" id="PF13086">
    <property type="entry name" value="AAA_11"/>
    <property type="match status" value="1"/>
</dbReference>
<dbReference type="SUPFAM" id="SSF52540">
    <property type="entry name" value="P-loop containing nucleoside triphosphate hydrolases"/>
    <property type="match status" value="1"/>
</dbReference>
<evidence type="ECO:0000259" key="4">
    <source>
        <dbReference type="Pfam" id="PF25396"/>
    </source>
</evidence>
<evidence type="ECO:0000259" key="3">
    <source>
        <dbReference type="Pfam" id="PF13087"/>
    </source>
</evidence>
<proteinExistence type="predicted"/>
<dbReference type="InterPro" id="IPR045055">
    <property type="entry name" value="DNA2/NAM7-like"/>
</dbReference>
<keyword evidence="6" id="KW-1185">Reference proteome</keyword>
<organism evidence="5 6">
    <name type="scientific">Iphiclides podalirius</name>
    <name type="common">scarce swallowtail</name>
    <dbReference type="NCBI Taxonomy" id="110791"/>
    <lineage>
        <taxon>Eukaryota</taxon>
        <taxon>Metazoa</taxon>
        <taxon>Ecdysozoa</taxon>
        <taxon>Arthropoda</taxon>
        <taxon>Hexapoda</taxon>
        <taxon>Insecta</taxon>
        <taxon>Pterygota</taxon>
        <taxon>Neoptera</taxon>
        <taxon>Endopterygota</taxon>
        <taxon>Lepidoptera</taxon>
        <taxon>Glossata</taxon>
        <taxon>Ditrysia</taxon>
        <taxon>Papilionoidea</taxon>
        <taxon>Papilionidae</taxon>
        <taxon>Papilioninae</taxon>
        <taxon>Iphiclides</taxon>
    </lineage>
</organism>
<feature type="non-terminal residue" evidence="5">
    <location>
        <position position="1038"/>
    </location>
</feature>
<feature type="region of interest" description="Disordered" evidence="1">
    <location>
        <begin position="25"/>
        <end position="50"/>
    </location>
</feature>
<accession>A0ABN8I883</accession>
<dbReference type="Pfam" id="PF13087">
    <property type="entry name" value="AAA_12"/>
    <property type="match status" value="1"/>
</dbReference>
<dbReference type="PANTHER" id="PTHR10887:SF341">
    <property type="entry name" value="NFX1-TYPE ZINC FINGER-CONTAINING PROTEIN 1"/>
    <property type="match status" value="1"/>
</dbReference>
<dbReference type="InterPro" id="IPR041679">
    <property type="entry name" value="DNA2/NAM7-like_C"/>
</dbReference>
<gene>
    <name evidence="5" type="ORF">IPOD504_LOCUS6069</name>
</gene>
<dbReference type="InterPro" id="IPR057373">
    <property type="entry name" value="ZNFX1"/>
</dbReference>
<feature type="domain" description="ZNFX1" evidence="4">
    <location>
        <begin position="204"/>
        <end position="311"/>
    </location>
</feature>
<name>A0ABN8I883_9NEOP</name>
<dbReference type="EMBL" id="OW152830">
    <property type="protein sequence ID" value="CAH2048441.1"/>
    <property type="molecule type" value="Genomic_DNA"/>
</dbReference>
<evidence type="ECO:0000313" key="5">
    <source>
        <dbReference type="EMBL" id="CAH2048441.1"/>
    </source>
</evidence>
<evidence type="ECO:0000256" key="1">
    <source>
        <dbReference type="SAM" id="MobiDB-lite"/>
    </source>
</evidence>
<dbReference type="InterPro" id="IPR027417">
    <property type="entry name" value="P-loop_NTPase"/>
</dbReference>
<dbReference type="InterPro" id="IPR047187">
    <property type="entry name" value="SF1_C_Upf1"/>
</dbReference>